<evidence type="ECO:0000313" key="1">
    <source>
        <dbReference type="EMBL" id="AKG47454.1"/>
    </source>
</evidence>
<proteinExistence type="predicted"/>
<geneLocation type="plasmid" evidence="1">
    <name>Drgb1</name>
</geneLocation>
<sequence>MKYQSLDKTPDFDQAIQSISFFKHSNDNDSLCFWNPSDHNNFRLGFYCAVEFIDLLREYPSTIGANLLFKVIQDMNENITTETAKGFFTMMEHVIVRTIIGHRATIDLAKSIENEIFFSREFILETVKN</sequence>
<gene>
    <name evidence="1" type="ORF">pA_00014</name>
</gene>
<protein>
    <submittedName>
        <fullName evidence="1">Uncharacterized protein</fullName>
    </submittedName>
</protein>
<dbReference type="EMBL" id="KP942676">
    <property type="protein sequence ID" value="AKG47454.1"/>
    <property type="molecule type" value="Genomic_DNA"/>
</dbReference>
<reference evidence="1" key="1">
    <citation type="journal article" date="2015" name="Environ. Microbiol.">
        <title>Plasmids from the gut microbiome of cabbage root fly larvae encode SaxA that catalyses the conversion of the plant toxin 2-phenylethyl isothiocyanate.</title>
        <authorList>
            <person name="Welte C.U."/>
            <person name="de Graaf R.M."/>
            <person name="van den Bosch T.J."/>
            <person name="Op den Camp H.J."/>
            <person name="van Dam N.M."/>
            <person name="Jetten M.S."/>
        </authorList>
    </citation>
    <scope>NUCLEOTIDE SEQUENCE</scope>
    <source>
        <plasmid evidence="1">Drgb1</plasmid>
    </source>
</reference>
<name>A0A0K0MPU4_PECCA</name>
<dbReference type="AlphaFoldDB" id="A0A0K0MPU4"/>
<reference evidence="1" key="2">
    <citation type="submission" date="2015-03" db="EMBL/GenBank/DDBJ databases">
        <authorList>
            <person name="Welte C."/>
            <person name="de Graaf R."/>
            <person name="van den Bosch T.J.M."/>
            <person name="Op den Camp H."/>
            <person name="van Dam N."/>
            <person name="Jetten M."/>
        </authorList>
    </citation>
    <scope>NUCLEOTIDE SEQUENCE</scope>
    <source>
        <plasmid evidence="1">Drgb1</plasmid>
    </source>
</reference>
<keyword evidence="1" id="KW-0614">Plasmid</keyword>
<dbReference type="RefSeq" id="WP_181374630.1">
    <property type="nucleotide sequence ID" value="NZ_KP942676.1"/>
</dbReference>
<organism evidence="1">
    <name type="scientific">Pectobacterium carotovorum</name>
    <name type="common">Erwinia carotovora</name>
    <dbReference type="NCBI Taxonomy" id="554"/>
    <lineage>
        <taxon>Bacteria</taxon>
        <taxon>Pseudomonadati</taxon>
        <taxon>Pseudomonadota</taxon>
        <taxon>Gammaproteobacteria</taxon>
        <taxon>Enterobacterales</taxon>
        <taxon>Pectobacteriaceae</taxon>
        <taxon>Pectobacterium</taxon>
    </lineage>
</organism>
<accession>A0A0K0MPU4</accession>